<dbReference type="SUPFAM" id="SSF54690">
    <property type="entry name" value="Molybdopterin synthase subunit MoaE"/>
    <property type="match status" value="1"/>
</dbReference>
<dbReference type="PANTHER" id="PTHR23404">
    <property type="entry name" value="MOLYBDOPTERIN SYNTHASE RELATED"/>
    <property type="match status" value="1"/>
</dbReference>
<evidence type="ECO:0000313" key="1">
    <source>
        <dbReference type="EMBL" id="RZD16258.1"/>
    </source>
</evidence>
<gene>
    <name evidence="1" type="ORF">EVJ46_04275</name>
</gene>
<name>A0A519BG66_ACIG2</name>
<organism evidence="1 2">
    <name type="scientific">Acididesulfobacter guangdongensis</name>
    <dbReference type="NCBI Taxonomy" id="2597225"/>
    <lineage>
        <taxon>Bacteria</taxon>
        <taxon>Deltaproteobacteria</taxon>
        <taxon>Candidatus Acidulodesulfobacterales</taxon>
        <taxon>Candidatus Acididesulfobacter</taxon>
    </lineage>
</organism>
<protein>
    <submittedName>
        <fullName evidence="1">Molybdenum cofactor biosynthesis protein MoaE</fullName>
    </submittedName>
</protein>
<dbReference type="Pfam" id="PF02391">
    <property type="entry name" value="MoaE"/>
    <property type="match status" value="1"/>
</dbReference>
<dbReference type="UniPathway" id="UPA00344"/>
<comment type="caution">
    <text evidence="1">The sequence shown here is derived from an EMBL/GenBank/DDBJ whole genome shotgun (WGS) entry which is preliminary data.</text>
</comment>
<reference evidence="1 2" key="1">
    <citation type="journal article" date="2019" name="ISME J.">
        <title>Insights into ecological role of a new deltaproteobacterial order Candidatus Acidulodesulfobacterales by metagenomics and metatranscriptomics.</title>
        <authorList>
            <person name="Tan S."/>
            <person name="Liu J."/>
            <person name="Fang Y."/>
            <person name="Hedlund B.P."/>
            <person name="Lian Z.H."/>
            <person name="Huang L.Y."/>
            <person name="Li J.T."/>
            <person name="Huang L.N."/>
            <person name="Li W.J."/>
            <person name="Jiang H.C."/>
            <person name="Dong H.L."/>
            <person name="Shu W.S."/>
        </authorList>
    </citation>
    <scope>NUCLEOTIDE SEQUENCE [LARGE SCALE GENOMIC DNA]</scope>
    <source>
        <strain evidence="1">AP2</strain>
    </source>
</reference>
<dbReference type="GO" id="GO:0006777">
    <property type="term" value="P:Mo-molybdopterin cofactor biosynthetic process"/>
    <property type="evidence" value="ECO:0007669"/>
    <property type="project" value="InterPro"/>
</dbReference>
<dbReference type="Proteomes" id="UP000316562">
    <property type="component" value="Unassembled WGS sequence"/>
</dbReference>
<dbReference type="InterPro" id="IPR036563">
    <property type="entry name" value="MoaE_sf"/>
</dbReference>
<proteinExistence type="predicted"/>
<evidence type="ECO:0000313" key="2">
    <source>
        <dbReference type="Proteomes" id="UP000316562"/>
    </source>
</evidence>
<dbReference type="InterPro" id="IPR003448">
    <property type="entry name" value="Mopterin_biosynth_MoaE"/>
</dbReference>
<accession>A0A519BG66</accession>
<dbReference type="EMBL" id="SGBC01000002">
    <property type="protein sequence ID" value="RZD16258.1"/>
    <property type="molecule type" value="Genomic_DNA"/>
</dbReference>
<dbReference type="CDD" id="cd00756">
    <property type="entry name" value="MoaE"/>
    <property type="match status" value="1"/>
</dbReference>
<dbReference type="AlphaFoldDB" id="A0A519BG66"/>
<dbReference type="Gene3D" id="3.90.1170.40">
    <property type="entry name" value="Molybdopterin biosynthesis MoaE subunit"/>
    <property type="match status" value="1"/>
</dbReference>
<sequence>MATCNSFYYIDIVKIPIDVNIALNFVNDAASGSTLLFNGTVRDNEDGTPVKFLYYEAYEEMAFKEIDKLISAAFEKYDLNKIAVIHRTGKIEIGGISISIAVSSPHRDSSYIASKFLIDNIKETVPIWKKESFGEYEKWKRI</sequence>